<evidence type="ECO:0000259" key="1">
    <source>
        <dbReference type="Pfam" id="PF02557"/>
    </source>
</evidence>
<reference evidence="2 3" key="1">
    <citation type="submission" date="2019-12" db="EMBL/GenBank/DDBJ databases">
        <title>Sporaefaciens musculi gen. nov., sp. nov., a novel bacterium isolated from the caecum of an obese mouse.</title>
        <authorList>
            <person name="Rasmussen T.S."/>
            <person name="Streidl T."/>
            <person name="Hitch T.C.A."/>
            <person name="Wortmann E."/>
            <person name="Deptula P."/>
            <person name="Hansen M."/>
            <person name="Nielsen D.S."/>
            <person name="Clavel T."/>
            <person name="Vogensen F.K."/>
        </authorList>
    </citation>
    <scope>NUCLEOTIDE SEQUENCE [LARGE SCALE GENOMIC DNA]</scope>
    <source>
        <strain evidence="2 3">WCA-9-b2</strain>
    </source>
</reference>
<dbReference type="Gene3D" id="3.30.1380.10">
    <property type="match status" value="1"/>
</dbReference>
<organism evidence="2 3">
    <name type="scientific">Sporofaciens musculi</name>
    <dbReference type="NCBI Taxonomy" id="2681861"/>
    <lineage>
        <taxon>Bacteria</taxon>
        <taxon>Bacillati</taxon>
        <taxon>Bacillota</taxon>
        <taxon>Clostridia</taxon>
        <taxon>Lachnospirales</taxon>
        <taxon>Lachnospiraceae</taxon>
        <taxon>Sporofaciens</taxon>
    </lineage>
</organism>
<dbReference type="InterPro" id="IPR009045">
    <property type="entry name" value="Zn_M74/Hedgehog-like"/>
</dbReference>
<keyword evidence="2" id="KW-0645">Protease</keyword>
<name>A0A7X3MG18_9FIRM</name>
<comment type="caution">
    <text evidence="2">The sequence shown here is derived from an EMBL/GenBank/DDBJ whole genome shotgun (WGS) entry which is preliminary data.</text>
</comment>
<dbReference type="RefSeq" id="WP_159750936.1">
    <property type="nucleotide sequence ID" value="NZ_CASZNZ010000112.1"/>
</dbReference>
<keyword evidence="2" id="KW-0121">Carboxypeptidase</keyword>
<dbReference type="Pfam" id="PF02557">
    <property type="entry name" value="VanY"/>
    <property type="match status" value="1"/>
</dbReference>
<dbReference type="SUPFAM" id="SSF55166">
    <property type="entry name" value="Hedgehog/DD-peptidase"/>
    <property type="match status" value="1"/>
</dbReference>
<evidence type="ECO:0000313" key="2">
    <source>
        <dbReference type="EMBL" id="MXP75734.1"/>
    </source>
</evidence>
<dbReference type="InterPro" id="IPR052179">
    <property type="entry name" value="DD-CPase-like"/>
</dbReference>
<dbReference type="InterPro" id="IPR003709">
    <property type="entry name" value="VanY-like_core_dom"/>
</dbReference>
<feature type="domain" description="D-alanyl-D-alanine carboxypeptidase-like core" evidence="1">
    <location>
        <begin position="58"/>
        <end position="185"/>
    </location>
</feature>
<dbReference type="EMBL" id="WUQX01000001">
    <property type="protein sequence ID" value="MXP75734.1"/>
    <property type="molecule type" value="Genomic_DNA"/>
</dbReference>
<keyword evidence="2" id="KW-0378">Hydrolase</keyword>
<dbReference type="Gene3D" id="3.30.200.180">
    <property type="match status" value="1"/>
</dbReference>
<keyword evidence="3" id="KW-1185">Reference proteome</keyword>
<dbReference type="PANTHER" id="PTHR34385:SF1">
    <property type="entry name" value="PEPTIDOGLYCAN L-ALANYL-D-GLUTAMATE ENDOPEPTIDASE CWLK"/>
    <property type="match status" value="1"/>
</dbReference>
<accession>A0A7X3MG18</accession>
<evidence type="ECO:0000313" key="3">
    <source>
        <dbReference type="Proteomes" id="UP000460412"/>
    </source>
</evidence>
<sequence>MEKITFTKEHTYSGSLILVTPEFSLGRIRDRLSLQSIFPNPEMKAPFLPRVSSQPDILLEKQAAEALQGLLADIGCKDEIVAVSGYRTQGEQEKIWEESMAQNGEIFTRKFVAVPGHSEHQSGYAIDLAENSPKIDFICPRFPYRGIFQRFRERMADFGFVERYAALKEGITGIGAEPWHFRYVGYPHSVIMTHEGMALEEYIGFLKNDTGWGRPYIFREAGNWVEITYLSLENNRTMILDVPEGAGCQASGTNEGGVVLSLWRETA</sequence>
<dbReference type="GO" id="GO:0004180">
    <property type="term" value="F:carboxypeptidase activity"/>
    <property type="evidence" value="ECO:0007669"/>
    <property type="project" value="UniProtKB-KW"/>
</dbReference>
<dbReference type="GO" id="GO:0006508">
    <property type="term" value="P:proteolysis"/>
    <property type="evidence" value="ECO:0007669"/>
    <property type="project" value="InterPro"/>
</dbReference>
<gene>
    <name evidence="2" type="ORF">GN277_10170</name>
</gene>
<dbReference type="PANTHER" id="PTHR34385">
    <property type="entry name" value="D-ALANYL-D-ALANINE CARBOXYPEPTIDASE"/>
    <property type="match status" value="1"/>
</dbReference>
<protein>
    <submittedName>
        <fullName evidence="2">D-alanyl-D-alanine carboxypeptidase family protein</fullName>
    </submittedName>
</protein>
<dbReference type="Proteomes" id="UP000460412">
    <property type="component" value="Unassembled WGS sequence"/>
</dbReference>
<proteinExistence type="predicted"/>
<dbReference type="AlphaFoldDB" id="A0A7X3MG18"/>